<dbReference type="OrthoDB" id="9131762at2"/>
<dbReference type="Proteomes" id="UP000288279">
    <property type="component" value="Unassembled WGS sequence"/>
</dbReference>
<dbReference type="NCBIfam" id="NF001557">
    <property type="entry name" value="PRK00378.1"/>
    <property type="match status" value="1"/>
</dbReference>
<dbReference type="InterPro" id="IPR007358">
    <property type="entry name" value="Nucleoid_associated_NdpA"/>
</dbReference>
<comment type="caution">
    <text evidence="4">The sequence shown here is derived from an EMBL/GenBank/DDBJ whole genome shotgun (WGS) entry which is preliminary data.</text>
</comment>
<dbReference type="GO" id="GO:0003690">
    <property type="term" value="F:double-stranded DNA binding"/>
    <property type="evidence" value="ECO:0007669"/>
    <property type="project" value="TreeGrafter"/>
</dbReference>
<gene>
    <name evidence="4" type="ORF">CWI83_02035</name>
</gene>
<evidence type="ECO:0000313" key="5">
    <source>
        <dbReference type="Proteomes" id="UP000288279"/>
    </source>
</evidence>
<sequence length="345" mass="39002">MQVEIKQSIIHQFYANDGQIGLRLAPDVLAIDSEVELLLNELTEVFQAKPSKGYARFITAEDSDAEQLSEFPPTLLNWHQQQTDFNAFAKQAAQMLLSQFQHYGIVEPGFLLLSHYIERGCQQLVVAYLPSRDGVTVAPDLTVDRSSQLDLAKLQLAAIINLTEWQEEPDNTTYITFIKGRVGRKVSDFFLDFMGCAEGLDAKKQSQQLVQSLQQYVHEEGLDADVAKQVRQKAYELCQDNWQQNNPVSVSDFSAKLQEDIPTERTFEAFNAAQEIPIAESFPVDRTSLRKLVKFQGQGGGLSIGFDQELLGARVEYDVEHDRLTIHGTPPNLRDQLRRYFGIDS</sequence>
<dbReference type="RefSeq" id="WP_126825015.1">
    <property type="nucleotide sequence ID" value="NZ_PIQG01000001.1"/>
</dbReference>
<dbReference type="PANTHER" id="PTHR38772">
    <property type="match status" value="1"/>
</dbReference>
<dbReference type="GO" id="GO:0003727">
    <property type="term" value="F:single-stranded RNA binding"/>
    <property type="evidence" value="ECO:0007669"/>
    <property type="project" value="TreeGrafter"/>
</dbReference>
<keyword evidence="3" id="KW-0963">Cytoplasm</keyword>
<comment type="similarity">
    <text evidence="2">Belongs to the YejK family.</text>
</comment>
<name>A0A432ZN44_9GAMM</name>
<dbReference type="PANTHER" id="PTHR38772:SF1">
    <property type="entry name" value="NUCLEOID-ASSOCIATED PROTEIN YEJK"/>
    <property type="match status" value="1"/>
</dbReference>
<organism evidence="4 5">
    <name type="scientific">Pseudidiomarina taiwanensis</name>
    <dbReference type="NCBI Taxonomy" id="337250"/>
    <lineage>
        <taxon>Bacteria</taxon>
        <taxon>Pseudomonadati</taxon>
        <taxon>Pseudomonadota</taxon>
        <taxon>Gammaproteobacteria</taxon>
        <taxon>Alteromonadales</taxon>
        <taxon>Idiomarinaceae</taxon>
        <taxon>Pseudidiomarina</taxon>
    </lineage>
</organism>
<evidence type="ECO:0000256" key="2">
    <source>
        <dbReference type="ARBA" id="ARBA00009035"/>
    </source>
</evidence>
<protein>
    <submittedName>
        <fullName evidence="4">Nucleoid-associated protein YejK</fullName>
    </submittedName>
</protein>
<dbReference type="GO" id="GO:0043590">
    <property type="term" value="C:bacterial nucleoid"/>
    <property type="evidence" value="ECO:0007669"/>
    <property type="project" value="TreeGrafter"/>
</dbReference>
<reference evidence="4 5" key="1">
    <citation type="journal article" date="2011" name="Front. Microbiol.">
        <title>Genomic signatures of strain selection and enhancement in Bacillus atrophaeus var. globigii, a historical biowarfare simulant.</title>
        <authorList>
            <person name="Gibbons H.S."/>
            <person name="Broomall S.M."/>
            <person name="McNew L.A."/>
            <person name="Daligault H."/>
            <person name="Chapman C."/>
            <person name="Bruce D."/>
            <person name="Karavis M."/>
            <person name="Krepps M."/>
            <person name="McGregor P.A."/>
            <person name="Hong C."/>
            <person name="Park K.H."/>
            <person name="Akmal A."/>
            <person name="Feldman A."/>
            <person name="Lin J.S."/>
            <person name="Chang W.E."/>
            <person name="Higgs B.W."/>
            <person name="Demirev P."/>
            <person name="Lindquist J."/>
            <person name="Liem A."/>
            <person name="Fochler E."/>
            <person name="Read T.D."/>
            <person name="Tapia R."/>
            <person name="Johnson S."/>
            <person name="Bishop-Lilly K.A."/>
            <person name="Detter C."/>
            <person name="Han C."/>
            <person name="Sozhamannan S."/>
            <person name="Rosenzweig C.N."/>
            <person name="Skowronski E.W."/>
        </authorList>
    </citation>
    <scope>NUCLEOTIDE SEQUENCE [LARGE SCALE GENOMIC DNA]</scope>
    <source>
        <strain evidence="4 5">PIT1</strain>
    </source>
</reference>
<keyword evidence="5" id="KW-1185">Reference proteome</keyword>
<dbReference type="Pfam" id="PF04245">
    <property type="entry name" value="NA37"/>
    <property type="match status" value="1"/>
</dbReference>
<dbReference type="AlphaFoldDB" id="A0A432ZN44"/>
<accession>A0A432ZN44</accession>
<evidence type="ECO:0000313" key="4">
    <source>
        <dbReference type="EMBL" id="RUO79315.1"/>
    </source>
</evidence>
<evidence type="ECO:0000256" key="3">
    <source>
        <dbReference type="ARBA" id="ARBA00022490"/>
    </source>
</evidence>
<dbReference type="EMBL" id="PIQG01000001">
    <property type="protein sequence ID" value="RUO79315.1"/>
    <property type="molecule type" value="Genomic_DNA"/>
</dbReference>
<comment type="subcellular location">
    <subcellularLocation>
        <location evidence="1">Cytoplasm</location>
        <location evidence="1">Nucleoid</location>
    </subcellularLocation>
</comment>
<evidence type="ECO:0000256" key="1">
    <source>
        <dbReference type="ARBA" id="ARBA00004453"/>
    </source>
</evidence>
<proteinExistence type="inferred from homology"/>